<comment type="caution">
    <text evidence="1">The sequence shown here is derived from an EMBL/GenBank/DDBJ whole genome shotgun (WGS) entry which is preliminary data.</text>
</comment>
<protein>
    <submittedName>
        <fullName evidence="1">Aspartate/glutamate racemase family protein</fullName>
    </submittedName>
</protein>
<accession>A0AAW5K218</accession>
<name>A0AAW5K218_9BACT</name>
<keyword evidence="2" id="KW-1185">Reference proteome</keyword>
<dbReference type="AlphaFoldDB" id="A0AAW5K218"/>
<dbReference type="InterPro" id="IPR001920">
    <property type="entry name" value="Asp/Glu_race"/>
</dbReference>
<gene>
    <name evidence="1" type="ORF">NE630_08595</name>
</gene>
<reference evidence="1 2" key="1">
    <citation type="submission" date="2022-06" db="EMBL/GenBank/DDBJ databases">
        <title>Isolation of gut microbiota from human fecal samples.</title>
        <authorList>
            <person name="Pamer E.G."/>
            <person name="Barat B."/>
            <person name="Waligurski E."/>
            <person name="Medina S."/>
            <person name="Paddock L."/>
            <person name="Mostad J."/>
        </authorList>
    </citation>
    <scope>NUCLEOTIDE SEQUENCE [LARGE SCALE GENOMIC DNA]</scope>
    <source>
        <strain evidence="1 2">DFI.9.90</strain>
    </source>
</reference>
<dbReference type="Gene3D" id="3.40.50.1860">
    <property type="match status" value="2"/>
</dbReference>
<dbReference type="RefSeq" id="WP_256181894.1">
    <property type="nucleotide sequence ID" value="NZ_JANFYT010000016.1"/>
</dbReference>
<dbReference type="EMBL" id="JANFYT010000016">
    <property type="protein sequence ID" value="MCQ4814482.1"/>
    <property type="molecule type" value="Genomic_DNA"/>
</dbReference>
<organism evidence="1 2">
    <name type="scientific">Cloacibacillus evryensis</name>
    <dbReference type="NCBI Taxonomy" id="508460"/>
    <lineage>
        <taxon>Bacteria</taxon>
        <taxon>Thermotogati</taxon>
        <taxon>Synergistota</taxon>
        <taxon>Synergistia</taxon>
        <taxon>Synergistales</taxon>
        <taxon>Synergistaceae</taxon>
        <taxon>Cloacibacillus</taxon>
    </lineage>
</organism>
<proteinExistence type="predicted"/>
<dbReference type="Proteomes" id="UP001205919">
    <property type="component" value="Unassembled WGS sequence"/>
</dbReference>
<dbReference type="GO" id="GO:0016855">
    <property type="term" value="F:racemase and epimerase activity, acting on amino acids and derivatives"/>
    <property type="evidence" value="ECO:0007669"/>
    <property type="project" value="InterPro"/>
</dbReference>
<sequence length="261" mass="28608">MYVYQVANADKEIPNASGRYVAGIPIGVILFGVAGYTLPPGTVENATTYKYPVHFMGIPAAITENVVNPEPHPEVLKQLVNAGKFMQSQGVRAIVGACGYFGNYLPAVKKQLDVPCFFSSLMQLPVILNSISENKKVGVICANSEILPKSNVLKNCGITKENLSRLVIRGGGGEEIPEMTNKILKNTGSYNPKQLEREVVDVAVDMVKKDPDISALMLECTLYPAISYAVQEALHMPVYDFMTMIDWVHSAVVQKPYYGYI</sequence>
<evidence type="ECO:0000313" key="1">
    <source>
        <dbReference type="EMBL" id="MCQ4814482.1"/>
    </source>
</evidence>
<evidence type="ECO:0000313" key="2">
    <source>
        <dbReference type="Proteomes" id="UP001205919"/>
    </source>
</evidence>